<dbReference type="InterPro" id="IPR050194">
    <property type="entry name" value="Glycosyltransferase_grp1"/>
</dbReference>
<dbReference type="SUPFAM" id="SSF53756">
    <property type="entry name" value="UDP-Glycosyltransferase/glycogen phosphorylase"/>
    <property type="match status" value="1"/>
</dbReference>
<evidence type="ECO:0000259" key="3">
    <source>
        <dbReference type="Pfam" id="PF00534"/>
    </source>
</evidence>
<protein>
    <submittedName>
        <fullName evidence="5">Glycogen synthase</fullName>
    </submittedName>
</protein>
<keyword evidence="2" id="KW-0808">Transferase</keyword>
<evidence type="ECO:0000313" key="6">
    <source>
        <dbReference type="Proteomes" id="UP001500542"/>
    </source>
</evidence>
<dbReference type="Gene3D" id="3.40.50.2000">
    <property type="entry name" value="Glycogen Phosphorylase B"/>
    <property type="match status" value="2"/>
</dbReference>
<feature type="domain" description="Glycosyl transferase family 1" evidence="3">
    <location>
        <begin position="174"/>
        <end position="328"/>
    </location>
</feature>
<keyword evidence="6" id="KW-1185">Reference proteome</keyword>
<accession>A0ABN1QU19</accession>
<evidence type="ECO:0000256" key="1">
    <source>
        <dbReference type="ARBA" id="ARBA00022676"/>
    </source>
</evidence>
<evidence type="ECO:0000259" key="4">
    <source>
        <dbReference type="Pfam" id="PF13439"/>
    </source>
</evidence>
<organism evidence="5 6">
    <name type="scientific">Kribbella koreensis</name>
    <dbReference type="NCBI Taxonomy" id="57909"/>
    <lineage>
        <taxon>Bacteria</taxon>
        <taxon>Bacillati</taxon>
        <taxon>Actinomycetota</taxon>
        <taxon>Actinomycetes</taxon>
        <taxon>Propionibacteriales</taxon>
        <taxon>Kribbellaceae</taxon>
        <taxon>Kribbella</taxon>
    </lineage>
</organism>
<dbReference type="InterPro" id="IPR001296">
    <property type="entry name" value="Glyco_trans_1"/>
</dbReference>
<dbReference type="Pfam" id="PF00534">
    <property type="entry name" value="Glycos_transf_1"/>
    <property type="match status" value="1"/>
</dbReference>
<dbReference type="PANTHER" id="PTHR45947:SF3">
    <property type="entry name" value="SULFOQUINOVOSYL TRANSFERASE SQD2"/>
    <property type="match status" value="1"/>
</dbReference>
<proteinExistence type="predicted"/>
<dbReference type="EMBL" id="BAAAHK010000009">
    <property type="protein sequence ID" value="GAA0947016.1"/>
    <property type="molecule type" value="Genomic_DNA"/>
</dbReference>
<evidence type="ECO:0000256" key="2">
    <source>
        <dbReference type="ARBA" id="ARBA00022679"/>
    </source>
</evidence>
<keyword evidence="1" id="KW-0328">Glycosyltransferase</keyword>
<evidence type="ECO:0000313" key="5">
    <source>
        <dbReference type="EMBL" id="GAA0947016.1"/>
    </source>
</evidence>
<reference evidence="5 6" key="1">
    <citation type="journal article" date="2019" name="Int. J. Syst. Evol. Microbiol.">
        <title>The Global Catalogue of Microorganisms (GCM) 10K type strain sequencing project: providing services to taxonomists for standard genome sequencing and annotation.</title>
        <authorList>
            <consortium name="The Broad Institute Genomics Platform"/>
            <consortium name="The Broad Institute Genome Sequencing Center for Infectious Disease"/>
            <person name="Wu L."/>
            <person name="Ma J."/>
        </authorList>
    </citation>
    <scope>NUCLEOTIDE SEQUENCE [LARGE SCALE GENOMIC DNA]</scope>
    <source>
        <strain evidence="5 6">JCM 10977</strain>
    </source>
</reference>
<name>A0ABN1QU19_9ACTN</name>
<dbReference type="CDD" id="cd03801">
    <property type="entry name" value="GT4_PimA-like"/>
    <property type="match status" value="1"/>
</dbReference>
<dbReference type="InterPro" id="IPR028098">
    <property type="entry name" value="Glyco_trans_4-like_N"/>
</dbReference>
<gene>
    <name evidence="5" type="primary">glgA_2</name>
    <name evidence="5" type="ORF">GCM10009554_43460</name>
</gene>
<feature type="domain" description="Glycosyltransferase subfamily 4-like N-terminal" evidence="4">
    <location>
        <begin position="15"/>
        <end position="166"/>
    </location>
</feature>
<dbReference type="Proteomes" id="UP001500542">
    <property type="component" value="Unassembled WGS sequence"/>
</dbReference>
<dbReference type="Pfam" id="PF13439">
    <property type="entry name" value="Glyco_transf_4"/>
    <property type="match status" value="1"/>
</dbReference>
<comment type="caution">
    <text evidence="5">The sequence shown here is derived from an EMBL/GenBank/DDBJ whole genome shotgun (WGS) entry which is preliminary data.</text>
</comment>
<dbReference type="RefSeq" id="WP_343972904.1">
    <property type="nucleotide sequence ID" value="NZ_BAAAHK010000009.1"/>
</dbReference>
<sequence length="367" mass="39951">MRIALVSDVYLPRLGGIEMHVHDLAVQLRRAGHAVTVFTATPADSPATDVPVVRLPSLAGVPTSLDALRFALGSGEYDVVHAHTSFFSPLAWNATRLAADLNLPAVITLHSLPAPDGVVLPWLLAHVDRDFGPRVRWTAVSEAVARRLRTVLPHRPIAVLHNGIDPAPWQQPPVDDHSLTIVSTMRLTQRKRPDALLETLQDIRRRVPADLPLRAVIIGTGPRAAAIARATRRRGLDWVELPGRLTRYEIQQLYLAADIYLAPAELESFGVAALEARSAGLAVVAMASGGVGEFVRDGIEGFLVDDHEEMAEVTAGLLTDRPLLQKLQAHNRFTEPSMTWPTVIEQHVAQYALTQPALSVGYLPSTA</sequence>
<dbReference type="PANTHER" id="PTHR45947">
    <property type="entry name" value="SULFOQUINOVOSYL TRANSFERASE SQD2"/>
    <property type="match status" value="1"/>
</dbReference>